<sequence>MTNAGFVYSQGDLRLSGPPLEQGAGGGAQTRDGRLHADFWADSLSSQGACGGRGSNPRQKLAADLKALFPLCHRRPDRWALLTTMGLLTSIG</sequence>
<evidence type="ECO:0000313" key="2">
    <source>
        <dbReference type="EMBL" id="GFO30925.1"/>
    </source>
</evidence>
<accession>A0AAV4CDT1</accession>
<organism evidence="2 3">
    <name type="scientific">Plakobranchus ocellatus</name>
    <dbReference type="NCBI Taxonomy" id="259542"/>
    <lineage>
        <taxon>Eukaryota</taxon>
        <taxon>Metazoa</taxon>
        <taxon>Spiralia</taxon>
        <taxon>Lophotrochozoa</taxon>
        <taxon>Mollusca</taxon>
        <taxon>Gastropoda</taxon>
        <taxon>Heterobranchia</taxon>
        <taxon>Euthyneura</taxon>
        <taxon>Panpulmonata</taxon>
        <taxon>Sacoglossa</taxon>
        <taxon>Placobranchoidea</taxon>
        <taxon>Plakobranchidae</taxon>
        <taxon>Plakobranchus</taxon>
    </lineage>
</organism>
<comment type="caution">
    <text evidence="2">The sequence shown here is derived from an EMBL/GenBank/DDBJ whole genome shotgun (WGS) entry which is preliminary data.</text>
</comment>
<evidence type="ECO:0000313" key="3">
    <source>
        <dbReference type="Proteomes" id="UP000735302"/>
    </source>
</evidence>
<feature type="region of interest" description="Disordered" evidence="1">
    <location>
        <begin position="1"/>
        <end position="32"/>
    </location>
</feature>
<gene>
    <name evidence="2" type="ORF">PoB_005743000</name>
</gene>
<dbReference type="AlphaFoldDB" id="A0AAV4CDT1"/>
<dbReference type="EMBL" id="BLXT01006291">
    <property type="protein sequence ID" value="GFO30925.1"/>
    <property type="molecule type" value="Genomic_DNA"/>
</dbReference>
<keyword evidence="3" id="KW-1185">Reference proteome</keyword>
<evidence type="ECO:0000256" key="1">
    <source>
        <dbReference type="SAM" id="MobiDB-lite"/>
    </source>
</evidence>
<reference evidence="2 3" key="1">
    <citation type="journal article" date="2021" name="Elife">
        <title>Chloroplast acquisition without the gene transfer in kleptoplastic sea slugs, Plakobranchus ocellatus.</title>
        <authorList>
            <person name="Maeda T."/>
            <person name="Takahashi S."/>
            <person name="Yoshida T."/>
            <person name="Shimamura S."/>
            <person name="Takaki Y."/>
            <person name="Nagai Y."/>
            <person name="Toyoda A."/>
            <person name="Suzuki Y."/>
            <person name="Arimoto A."/>
            <person name="Ishii H."/>
            <person name="Satoh N."/>
            <person name="Nishiyama T."/>
            <person name="Hasebe M."/>
            <person name="Maruyama T."/>
            <person name="Minagawa J."/>
            <person name="Obokata J."/>
            <person name="Shigenobu S."/>
        </authorList>
    </citation>
    <scope>NUCLEOTIDE SEQUENCE [LARGE SCALE GENOMIC DNA]</scope>
</reference>
<protein>
    <submittedName>
        <fullName evidence="2">Uncharacterized protein</fullName>
    </submittedName>
</protein>
<name>A0AAV4CDT1_9GAST</name>
<dbReference type="Proteomes" id="UP000735302">
    <property type="component" value="Unassembled WGS sequence"/>
</dbReference>
<proteinExistence type="predicted"/>